<name>A0A1F4XQL7_9BACT</name>
<keyword evidence="1" id="KW-0472">Membrane</keyword>
<gene>
    <name evidence="2" type="ORF">A3D68_00105</name>
</gene>
<dbReference type="EMBL" id="MEWU01000006">
    <property type="protein sequence ID" value="OGC83960.1"/>
    <property type="molecule type" value="Genomic_DNA"/>
</dbReference>
<keyword evidence="1" id="KW-1133">Transmembrane helix</keyword>
<keyword evidence="1" id="KW-0812">Transmembrane</keyword>
<dbReference type="AlphaFoldDB" id="A0A1F4XQL7"/>
<sequence length="137" mass="15262">MKFLFTTALIVSFIGVAAFGFSGMHYNDSQDHGGSCIWAASQGVDCPKQGSTTNYLTFHLDAFKGFSTAIFVGNVMSSLFLTLTSLLFIGLAFLSPNLFKPPQLAFYRHQYRDSFSPHQKQRLTRWLALHENSPATL</sequence>
<evidence type="ECO:0000256" key="1">
    <source>
        <dbReference type="SAM" id="Phobius"/>
    </source>
</evidence>
<dbReference type="STRING" id="1797240.A3D68_00105"/>
<organism evidence="2 3">
    <name type="scientific">Candidatus Adlerbacteria bacterium RIFCSPHIGHO2_02_FULL_52_17</name>
    <dbReference type="NCBI Taxonomy" id="1797240"/>
    <lineage>
        <taxon>Bacteria</taxon>
        <taxon>Candidatus Adleribacteriota</taxon>
    </lineage>
</organism>
<comment type="caution">
    <text evidence="2">The sequence shown here is derived from an EMBL/GenBank/DDBJ whole genome shotgun (WGS) entry which is preliminary data.</text>
</comment>
<evidence type="ECO:0000313" key="2">
    <source>
        <dbReference type="EMBL" id="OGC83960.1"/>
    </source>
</evidence>
<dbReference type="Proteomes" id="UP000177564">
    <property type="component" value="Unassembled WGS sequence"/>
</dbReference>
<reference evidence="2 3" key="1">
    <citation type="journal article" date="2016" name="Nat. Commun.">
        <title>Thousands of microbial genomes shed light on interconnected biogeochemical processes in an aquifer system.</title>
        <authorList>
            <person name="Anantharaman K."/>
            <person name="Brown C.T."/>
            <person name="Hug L.A."/>
            <person name="Sharon I."/>
            <person name="Castelle C.J."/>
            <person name="Probst A.J."/>
            <person name="Thomas B.C."/>
            <person name="Singh A."/>
            <person name="Wilkins M.J."/>
            <person name="Karaoz U."/>
            <person name="Brodie E.L."/>
            <person name="Williams K.H."/>
            <person name="Hubbard S.S."/>
            <person name="Banfield J.F."/>
        </authorList>
    </citation>
    <scope>NUCLEOTIDE SEQUENCE [LARGE SCALE GENOMIC DNA]</scope>
</reference>
<feature type="transmembrane region" description="Helical" evidence="1">
    <location>
        <begin position="69"/>
        <end position="94"/>
    </location>
</feature>
<accession>A0A1F4XQL7</accession>
<evidence type="ECO:0000313" key="3">
    <source>
        <dbReference type="Proteomes" id="UP000177564"/>
    </source>
</evidence>
<protein>
    <submittedName>
        <fullName evidence="2">Uncharacterized protein</fullName>
    </submittedName>
</protein>
<proteinExistence type="predicted"/>